<feature type="domain" description="EGF-like" evidence="9">
    <location>
        <begin position="412"/>
        <end position="450"/>
    </location>
</feature>
<dbReference type="InterPro" id="IPR051586">
    <property type="entry name" value="PKC-binding_NELL"/>
</dbReference>
<evidence type="ECO:0000256" key="4">
    <source>
        <dbReference type="ARBA" id="ARBA00023157"/>
    </source>
</evidence>
<feature type="domain" description="EGF-like" evidence="9">
    <location>
        <begin position="461"/>
        <end position="496"/>
    </location>
</feature>
<dbReference type="GO" id="GO:0030855">
    <property type="term" value="P:epithelial cell differentiation"/>
    <property type="evidence" value="ECO:0007669"/>
    <property type="project" value="UniProtKB-ARBA"/>
</dbReference>
<dbReference type="InterPro" id="IPR057774">
    <property type="entry name" value="D8C_UMOD/GP2/OIT3-like"/>
</dbReference>
<dbReference type="PROSITE" id="PS50026">
    <property type="entry name" value="EGF_3"/>
    <property type="match status" value="2"/>
</dbReference>
<evidence type="ECO:0000256" key="1">
    <source>
        <dbReference type="ARBA" id="ARBA00022536"/>
    </source>
</evidence>
<dbReference type="GO" id="GO:0008201">
    <property type="term" value="F:heparin binding"/>
    <property type="evidence" value="ECO:0007669"/>
    <property type="project" value="TreeGrafter"/>
</dbReference>
<proteinExistence type="predicted"/>
<dbReference type="InterPro" id="IPR000152">
    <property type="entry name" value="EGF-type_Asp/Asn_hydroxyl_site"/>
</dbReference>
<evidence type="ECO:0000256" key="2">
    <source>
        <dbReference type="ARBA" id="ARBA00022729"/>
    </source>
</evidence>
<evidence type="ECO:0000259" key="9">
    <source>
        <dbReference type="PROSITE" id="PS50026"/>
    </source>
</evidence>
<keyword evidence="1 6" id="KW-0245">EGF-like domain</keyword>
<dbReference type="AlphaFoldDB" id="A0A8T2N223"/>
<evidence type="ECO:0000256" key="7">
    <source>
        <dbReference type="SAM" id="MobiDB-lite"/>
    </source>
</evidence>
<evidence type="ECO:0000313" key="11">
    <source>
        <dbReference type="Proteomes" id="UP000824540"/>
    </source>
</evidence>
<feature type="chain" id="PRO_5035725532" description="EGF-like domain-containing protein" evidence="8">
    <location>
        <begin position="18"/>
        <end position="613"/>
    </location>
</feature>
<name>A0A8T2N223_9TELE</name>
<evidence type="ECO:0000256" key="6">
    <source>
        <dbReference type="PROSITE-ProRule" id="PRU00076"/>
    </source>
</evidence>
<dbReference type="PANTHER" id="PTHR24042">
    <property type="entry name" value="NEL HOMOLOG"/>
    <property type="match status" value="1"/>
</dbReference>
<evidence type="ECO:0000256" key="8">
    <source>
        <dbReference type="SAM" id="SignalP"/>
    </source>
</evidence>
<dbReference type="OrthoDB" id="10045365at2759"/>
<dbReference type="GO" id="GO:0005509">
    <property type="term" value="F:calcium ion binding"/>
    <property type="evidence" value="ECO:0007669"/>
    <property type="project" value="InterPro"/>
</dbReference>
<keyword evidence="3" id="KW-0677">Repeat</keyword>
<feature type="compositionally biased region" description="Polar residues" evidence="7">
    <location>
        <begin position="269"/>
        <end position="279"/>
    </location>
</feature>
<feature type="signal peptide" evidence="8">
    <location>
        <begin position="1"/>
        <end position="17"/>
    </location>
</feature>
<dbReference type="SUPFAM" id="SSF57184">
    <property type="entry name" value="Growth factor receptor domain"/>
    <property type="match status" value="1"/>
</dbReference>
<keyword evidence="5" id="KW-0325">Glycoprotein</keyword>
<keyword evidence="2 8" id="KW-0732">Signal</keyword>
<evidence type="ECO:0000256" key="5">
    <source>
        <dbReference type="ARBA" id="ARBA00023180"/>
    </source>
</evidence>
<dbReference type="SMART" id="SM00181">
    <property type="entry name" value="EGF"/>
    <property type="match status" value="2"/>
</dbReference>
<dbReference type="EMBL" id="JAFBMS010000145">
    <property type="protein sequence ID" value="KAG9334539.1"/>
    <property type="molecule type" value="Genomic_DNA"/>
</dbReference>
<gene>
    <name evidence="10" type="ORF">JZ751_007475</name>
</gene>
<organism evidence="10 11">
    <name type="scientific">Albula glossodonta</name>
    <name type="common">roundjaw bonefish</name>
    <dbReference type="NCBI Taxonomy" id="121402"/>
    <lineage>
        <taxon>Eukaryota</taxon>
        <taxon>Metazoa</taxon>
        <taxon>Chordata</taxon>
        <taxon>Craniata</taxon>
        <taxon>Vertebrata</taxon>
        <taxon>Euteleostomi</taxon>
        <taxon>Actinopterygii</taxon>
        <taxon>Neopterygii</taxon>
        <taxon>Teleostei</taxon>
        <taxon>Albuliformes</taxon>
        <taxon>Albulidae</taxon>
        <taxon>Albula</taxon>
    </lineage>
</organism>
<dbReference type="FunFam" id="2.10.25.10:FF:000017">
    <property type="entry name" value="latent-transforming growth factor beta-binding protein 4 isoform X1"/>
    <property type="match status" value="1"/>
</dbReference>
<keyword evidence="11" id="KW-1185">Reference proteome</keyword>
<dbReference type="PANTHER" id="PTHR24042:SF8">
    <property type="match status" value="1"/>
</dbReference>
<evidence type="ECO:0000256" key="3">
    <source>
        <dbReference type="ARBA" id="ARBA00022737"/>
    </source>
</evidence>
<sequence length="613" mass="63962">MVTLLLVSVGSTSVATSFSVILSTSSKSTSPSSPSFWFPWRPHTPGRLLQAGRDREEEEEEEAVGAIAEYNEGVISTVQRTSAHLLGGPVLLMAGAAQGRCCSGRVLLRAGAAQGGCCSGPVLHRAGAAHGGCCSGPVLLMAGAAQGRCCSGRVLHRAGAAQGQCCSGRVLLRASAAQGGCCSGPVLLRAGAAQGGCCSGRVLLRAGAAQGGCCTGRVLLRAGAAQGGCCSGPVLHRAGAAQGRCWGVLRLCGLRSGVTLLQAHQTQLPGGQTEEQVGEQSYLGDRQRSRWGSRVTWGTDRGAGGGAELPGGQTEEQCDSGLSTGWNRFSGVGGDILADFCVPEDHGGSHTSLWVSQPLPQQGEGVKTLQYCASSQAGCCDWNQTLSAIYCPGGFYLYFLRPTAHCSAFATHIDECTENPSVCGPNAYCSNTVGGYNCSCHHGYRAPPGVTLTNKTHCCQDVDECQENSKICGPNASCSNTMGSYTCQCDAGFIPHPKLEWEKDVTTCKDVTENLGGECETAVTLLNATLSTLDQLSQPEQLSRQGRRKEQLSQTEQEETLVRFGDAILSSSEKLVSTQVETTPTQANTSIRTLALDALTFSMGPKTTLSKDT</sequence>
<dbReference type="InterPro" id="IPR000742">
    <property type="entry name" value="EGF"/>
</dbReference>
<comment type="caution">
    <text evidence="10">The sequence shown here is derived from an EMBL/GenBank/DDBJ whole genome shotgun (WGS) entry which is preliminary data.</text>
</comment>
<dbReference type="PROSITE" id="PS01187">
    <property type="entry name" value="EGF_CA"/>
    <property type="match status" value="1"/>
</dbReference>
<keyword evidence="4" id="KW-1015">Disulfide bond</keyword>
<feature type="non-terminal residue" evidence="10">
    <location>
        <position position="613"/>
    </location>
</feature>
<accession>A0A8T2N223</accession>
<dbReference type="Gene3D" id="2.10.25.10">
    <property type="entry name" value="Laminin"/>
    <property type="match status" value="2"/>
</dbReference>
<dbReference type="InterPro" id="IPR018097">
    <property type="entry name" value="EGF_Ca-bd_CS"/>
</dbReference>
<feature type="region of interest" description="Disordered" evidence="7">
    <location>
        <begin position="269"/>
        <end position="319"/>
    </location>
</feature>
<comment type="caution">
    <text evidence="6">Lacks conserved residue(s) required for the propagation of feature annotation.</text>
</comment>
<protein>
    <recommendedName>
        <fullName evidence="9">EGF-like domain-containing protein</fullName>
    </recommendedName>
</protein>
<dbReference type="SMART" id="SM00179">
    <property type="entry name" value="EGF_CA"/>
    <property type="match status" value="2"/>
</dbReference>
<dbReference type="FunFam" id="2.10.25.10:FF:000038">
    <property type="entry name" value="Fibrillin 2"/>
    <property type="match status" value="1"/>
</dbReference>
<dbReference type="InterPro" id="IPR009030">
    <property type="entry name" value="Growth_fac_rcpt_cys_sf"/>
</dbReference>
<dbReference type="Proteomes" id="UP000824540">
    <property type="component" value="Unassembled WGS sequence"/>
</dbReference>
<dbReference type="InterPro" id="IPR049883">
    <property type="entry name" value="NOTCH1_EGF-like"/>
</dbReference>
<dbReference type="GO" id="GO:0005615">
    <property type="term" value="C:extracellular space"/>
    <property type="evidence" value="ECO:0007669"/>
    <property type="project" value="TreeGrafter"/>
</dbReference>
<evidence type="ECO:0000313" key="10">
    <source>
        <dbReference type="EMBL" id="KAG9334539.1"/>
    </source>
</evidence>
<dbReference type="Pfam" id="PF07645">
    <property type="entry name" value="EGF_CA"/>
    <property type="match status" value="2"/>
</dbReference>
<dbReference type="InterPro" id="IPR001881">
    <property type="entry name" value="EGF-like_Ca-bd_dom"/>
</dbReference>
<dbReference type="CDD" id="cd00054">
    <property type="entry name" value="EGF_CA"/>
    <property type="match status" value="2"/>
</dbReference>
<dbReference type="Pfam" id="PF23283">
    <property type="entry name" value="D8C_UMOD"/>
    <property type="match status" value="1"/>
</dbReference>
<dbReference type="PROSITE" id="PS00010">
    <property type="entry name" value="ASX_HYDROXYL"/>
    <property type="match status" value="2"/>
</dbReference>
<reference evidence="10" key="1">
    <citation type="thesis" date="2021" institute="BYU ScholarsArchive" country="Provo, UT, USA">
        <title>Applications of and Algorithms for Genome Assembly and Genomic Analyses with an Emphasis on Marine Teleosts.</title>
        <authorList>
            <person name="Pickett B.D."/>
        </authorList>
    </citation>
    <scope>NUCLEOTIDE SEQUENCE</scope>
    <source>
        <strain evidence="10">HI-2016</strain>
    </source>
</reference>